<dbReference type="PANTHER" id="PTHR43591:SF10">
    <property type="entry name" value="ABC TRANSMEMBRANE TYPE-1 DOMAIN-CONTAINING PROTEIN-RELATED"/>
    <property type="match status" value="1"/>
</dbReference>
<evidence type="ECO:0000313" key="3">
    <source>
        <dbReference type="EMBL" id="KAK7413640.1"/>
    </source>
</evidence>
<evidence type="ECO:0000313" key="4">
    <source>
        <dbReference type="Proteomes" id="UP001498476"/>
    </source>
</evidence>
<dbReference type="InterPro" id="IPR029063">
    <property type="entry name" value="SAM-dependent_MTases_sf"/>
</dbReference>
<feature type="region of interest" description="Disordered" evidence="2">
    <location>
        <begin position="1"/>
        <end position="69"/>
    </location>
</feature>
<evidence type="ECO:0000256" key="1">
    <source>
        <dbReference type="ARBA" id="ARBA00038158"/>
    </source>
</evidence>
<dbReference type="EMBL" id="JAZAVJ010000124">
    <property type="protein sequence ID" value="KAK7413640.1"/>
    <property type="molecule type" value="Genomic_DNA"/>
</dbReference>
<dbReference type="PANTHER" id="PTHR43591">
    <property type="entry name" value="METHYLTRANSFERASE"/>
    <property type="match status" value="1"/>
</dbReference>
<sequence>MADQQPPTTTTTSSPPTTTSSPPPAPAPPPQNELIPADDPADDDDDNADADADSSLGTDAYAHPPIPPQSTQLTVHLSLSSTASVTASILEYRTIQGRTFHSDRHPTEYFTPNDEQQLQSVDITHHYLTVLLENNLFLAPIKSDVQRVLDVGTGSGIWPIDFADQFPAAEVVGSDLSPCQPEWVPPNVRFEIDDATLTWTWKTDYWDFIHVRYLFGAIQDWNGLFAEAYRCCAPGGWVQSCEADVHFSSDDGTTDLEPVLKTWSQLYEDGGKAMGRTFFVQQDGLQEKAFEAAGFTDITTVNYKLPVGGWPKDPKLAEVGSFVKLTLENDIEGYTLLLWHNVLKWPKDDYQMFLMGMRKALRNRKVHSYMSVRYVYGRKPETH</sequence>
<comment type="similarity">
    <text evidence="1">Belongs to the methyltransferase superfamily. LaeA methyltransferase family.</text>
</comment>
<dbReference type="SUPFAM" id="SSF53335">
    <property type="entry name" value="S-adenosyl-L-methionine-dependent methyltransferases"/>
    <property type="match status" value="1"/>
</dbReference>
<organism evidence="3 4">
    <name type="scientific">Neonectria punicea</name>
    <dbReference type="NCBI Taxonomy" id="979145"/>
    <lineage>
        <taxon>Eukaryota</taxon>
        <taxon>Fungi</taxon>
        <taxon>Dikarya</taxon>
        <taxon>Ascomycota</taxon>
        <taxon>Pezizomycotina</taxon>
        <taxon>Sordariomycetes</taxon>
        <taxon>Hypocreomycetidae</taxon>
        <taxon>Hypocreales</taxon>
        <taxon>Nectriaceae</taxon>
        <taxon>Neonectria</taxon>
    </lineage>
</organism>
<evidence type="ECO:0000256" key="2">
    <source>
        <dbReference type="SAM" id="MobiDB-lite"/>
    </source>
</evidence>
<keyword evidence="4" id="KW-1185">Reference proteome</keyword>
<gene>
    <name evidence="3" type="ORF">QQX98_007505</name>
</gene>
<reference evidence="3 4" key="1">
    <citation type="journal article" date="2025" name="Microbiol. Resour. Announc.">
        <title>Draft genome sequences for Neonectria magnoliae and Neonectria punicea, canker pathogens of Liriodendron tulipifera and Acer saccharum in West Virginia.</title>
        <authorList>
            <person name="Petronek H.M."/>
            <person name="Kasson M.T."/>
            <person name="Metheny A.M."/>
            <person name="Stauder C.M."/>
            <person name="Lovett B."/>
            <person name="Lynch S.C."/>
            <person name="Garnas J.R."/>
            <person name="Kasson L.R."/>
            <person name="Stajich J.E."/>
        </authorList>
    </citation>
    <scope>NUCLEOTIDE SEQUENCE [LARGE SCALE GENOMIC DNA]</scope>
    <source>
        <strain evidence="3 4">NRRL 64653</strain>
    </source>
</reference>
<accession>A0ABR1GXT0</accession>
<evidence type="ECO:0008006" key="5">
    <source>
        <dbReference type="Google" id="ProtNLM"/>
    </source>
</evidence>
<dbReference type="Pfam" id="PF13489">
    <property type="entry name" value="Methyltransf_23"/>
    <property type="match status" value="1"/>
</dbReference>
<feature type="compositionally biased region" description="Low complexity" evidence="2">
    <location>
        <begin position="1"/>
        <end position="20"/>
    </location>
</feature>
<dbReference type="Gene3D" id="3.40.50.150">
    <property type="entry name" value="Vaccinia Virus protein VP39"/>
    <property type="match status" value="1"/>
</dbReference>
<protein>
    <recommendedName>
        <fullName evidence="5">Methyltransferase</fullName>
    </recommendedName>
</protein>
<dbReference type="Proteomes" id="UP001498476">
    <property type="component" value="Unassembled WGS sequence"/>
</dbReference>
<dbReference type="CDD" id="cd02440">
    <property type="entry name" value="AdoMet_MTases"/>
    <property type="match status" value="1"/>
</dbReference>
<feature type="compositionally biased region" description="Acidic residues" evidence="2">
    <location>
        <begin position="39"/>
        <end position="52"/>
    </location>
</feature>
<proteinExistence type="inferred from homology"/>
<comment type="caution">
    <text evidence="3">The sequence shown here is derived from an EMBL/GenBank/DDBJ whole genome shotgun (WGS) entry which is preliminary data.</text>
</comment>
<feature type="compositionally biased region" description="Pro residues" evidence="2">
    <location>
        <begin position="21"/>
        <end position="31"/>
    </location>
</feature>
<name>A0ABR1GXT0_9HYPO</name>